<keyword evidence="4" id="KW-1185">Reference proteome</keyword>
<feature type="domain" description="CCHC-type" evidence="2">
    <location>
        <begin position="234"/>
        <end position="250"/>
    </location>
</feature>
<evidence type="ECO:0000313" key="3">
    <source>
        <dbReference type="EMBL" id="EDO29904.1"/>
    </source>
</evidence>
<dbReference type="Gene3D" id="4.10.60.10">
    <property type="entry name" value="Zinc finger, CCHC-type"/>
    <property type="match status" value="1"/>
</dbReference>
<dbReference type="HOGENOM" id="CLU_764139_0_0_1"/>
<dbReference type="SMART" id="SM00343">
    <property type="entry name" value="ZnF_C2HC"/>
    <property type="match status" value="1"/>
</dbReference>
<organism evidence="3 4">
    <name type="scientific">Nematostella vectensis</name>
    <name type="common">Starlet sea anemone</name>
    <dbReference type="NCBI Taxonomy" id="45351"/>
    <lineage>
        <taxon>Eukaryota</taxon>
        <taxon>Metazoa</taxon>
        <taxon>Cnidaria</taxon>
        <taxon>Anthozoa</taxon>
        <taxon>Hexacorallia</taxon>
        <taxon>Actiniaria</taxon>
        <taxon>Edwardsiidae</taxon>
        <taxon>Nematostella</taxon>
    </lineage>
</organism>
<dbReference type="GO" id="GO:0003676">
    <property type="term" value="F:nucleic acid binding"/>
    <property type="evidence" value="ECO:0007669"/>
    <property type="project" value="InterPro"/>
</dbReference>
<dbReference type="InterPro" id="IPR001878">
    <property type="entry name" value="Znf_CCHC"/>
</dbReference>
<reference evidence="3 4" key="1">
    <citation type="journal article" date="2007" name="Science">
        <title>Sea anemone genome reveals ancestral eumetazoan gene repertoire and genomic organization.</title>
        <authorList>
            <person name="Putnam N.H."/>
            <person name="Srivastava M."/>
            <person name="Hellsten U."/>
            <person name="Dirks B."/>
            <person name="Chapman J."/>
            <person name="Salamov A."/>
            <person name="Terry A."/>
            <person name="Shapiro H."/>
            <person name="Lindquist E."/>
            <person name="Kapitonov V.V."/>
            <person name="Jurka J."/>
            <person name="Genikhovich G."/>
            <person name="Grigoriev I.V."/>
            <person name="Lucas S.M."/>
            <person name="Steele R.E."/>
            <person name="Finnerty J.R."/>
            <person name="Technau U."/>
            <person name="Martindale M.Q."/>
            <person name="Rokhsar D.S."/>
        </authorList>
    </citation>
    <scope>NUCLEOTIDE SEQUENCE [LARGE SCALE GENOMIC DNA]</scope>
    <source>
        <strain evidence="4">CH2 X CH6</strain>
    </source>
</reference>
<dbReference type="AlphaFoldDB" id="A7T2A9"/>
<sequence>DGKQHAIREATRSIGNFERKSSVCLEKVEAKIRNLFEGHCHLHEAWPSQLGLLLNHIGDKCLEIYSNFIFRPDQPNPDGGDPIPGENPDNYKTVIEKFDQYFTKRDPQLMLREKFWLQPQREPNQSFDSWVVTVRERAAEYDRSKLKLYDEGAGLSLDKTITILSMKKASTRELQESKTATIERVGLRAPGKTAPQYAQRSETKSQRRQTPDRCGYCGRDHPRGKINCPAANVRCDKCNKVGHFAAVCRSKPNTRVSQVKDTHEGEVLEHNPTFVGRVLAVPQTDNTLPGQDKNVDITSSENQVSEAEALMPEISTDYIRDPGWHVKPLCPLKTALCISPGLQMGLTVPSTKPKQLPKAAPLA</sequence>
<dbReference type="PhylomeDB" id="A7T2A9"/>
<dbReference type="PANTHER" id="PTHR33198:SF19">
    <property type="entry name" value="CCHC-TYPE DOMAIN-CONTAINING PROTEIN"/>
    <property type="match status" value="1"/>
</dbReference>
<dbReference type="GO" id="GO:0008270">
    <property type="term" value="F:zinc ion binding"/>
    <property type="evidence" value="ECO:0007669"/>
    <property type="project" value="InterPro"/>
</dbReference>
<evidence type="ECO:0000256" key="1">
    <source>
        <dbReference type="SAM" id="MobiDB-lite"/>
    </source>
</evidence>
<dbReference type="PANTHER" id="PTHR33198">
    <property type="entry name" value="ANK_REP_REGION DOMAIN-CONTAINING PROTEIN-RELATED"/>
    <property type="match status" value="1"/>
</dbReference>
<name>A7T2A9_NEMVE</name>
<feature type="compositionally biased region" description="Basic and acidic residues" evidence="1">
    <location>
        <begin position="201"/>
        <end position="211"/>
    </location>
</feature>
<dbReference type="EMBL" id="DS470225">
    <property type="protein sequence ID" value="EDO29904.1"/>
    <property type="molecule type" value="Genomic_DNA"/>
</dbReference>
<protein>
    <recommendedName>
        <fullName evidence="2">CCHC-type domain-containing protein</fullName>
    </recommendedName>
</protein>
<dbReference type="InParanoid" id="A7T2A9"/>
<feature type="region of interest" description="Disordered" evidence="1">
    <location>
        <begin position="191"/>
        <end position="212"/>
    </location>
</feature>
<evidence type="ECO:0000313" key="4">
    <source>
        <dbReference type="Proteomes" id="UP000001593"/>
    </source>
</evidence>
<evidence type="ECO:0000259" key="2">
    <source>
        <dbReference type="SMART" id="SM00343"/>
    </source>
</evidence>
<proteinExistence type="predicted"/>
<accession>A7T2A9</accession>
<gene>
    <name evidence="3" type="ORF">NEMVEDRAFT_v1g221292</name>
</gene>
<feature type="non-terminal residue" evidence="3">
    <location>
        <position position="363"/>
    </location>
</feature>
<dbReference type="Proteomes" id="UP000001593">
    <property type="component" value="Unassembled WGS sequence"/>
</dbReference>